<dbReference type="GO" id="GO:0005789">
    <property type="term" value="C:endoplasmic reticulum membrane"/>
    <property type="evidence" value="ECO:0007669"/>
    <property type="project" value="UniProtKB-SubCell"/>
</dbReference>
<feature type="region of interest" description="Disordered" evidence="7">
    <location>
        <begin position="340"/>
        <end position="425"/>
    </location>
</feature>
<evidence type="ECO:0000256" key="4">
    <source>
        <dbReference type="ARBA" id="ARBA00023125"/>
    </source>
</evidence>
<proteinExistence type="inferred from homology"/>
<dbReference type="InterPro" id="IPR051381">
    <property type="entry name" value="CREB_ATF_subfamily"/>
</dbReference>
<dbReference type="AlphaFoldDB" id="A0A2G9RDY4"/>
<reference evidence="10" key="1">
    <citation type="journal article" date="2017" name="Nat. Commun.">
        <title>The North American bullfrog draft genome provides insight into hormonal regulation of long noncoding RNA.</title>
        <authorList>
            <person name="Hammond S.A."/>
            <person name="Warren R.L."/>
            <person name="Vandervalk B.P."/>
            <person name="Kucuk E."/>
            <person name="Khan H."/>
            <person name="Gibb E.A."/>
            <person name="Pandoh P."/>
            <person name="Kirk H."/>
            <person name="Zhao Y."/>
            <person name="Jones M."/>
            <person name="Mungall A.J."/>
            <person name="Coope R."/>
            <person name="Pleasance S."/>
            <person name="Moore R.A."/>
            <person name="Holt R.A."/>
            <person name="Round J.M."/>
            <person name="Ohora S."/>
            <person name="Walle B.V."/>
            <person name="Veldhoen N."/>
            <person name="Helbing C.C."/>
            <person name="Birol I."/>
        </authorList>
    </citation>
    <scope>NUCLEOTIDE SEQUENCE [LARGE SCALE GENOMIC DNA]</scope>
</reference>
<dbReference type="EMBL" id="KV945431">
    <property type="protein sequence ID" value="PIO26089.1"/>
    <property type="molecule type" value="Genomic_DNA"/>
</dbReference>
<dbReference type="Gene3D" id="1.20.5.170">
    <property type="match status" value="1"/>
</dbReference>
<evidence type="ECO:0000256" key="1">
    <source>
        <dbReference type="ARBA" id="ARBA00004648"/>
    </source>
</evidence>
<feature type="domain" description="BZIP" evidence="8">
    <location>
        <begin position="201"/>
        <end position="216"/>
    </location>
</feature>
<comment type="subcellular location">
    <subcellularLocation>
        <location evidence="1">Endoplasmic reticulum membrane</location>
        <topology evidence="1">Single-pass type II membrane protein</topology>
    </subcellularLocation>
</comment>
<evidence type="ECO:0000256" key="5">
    <source>
        <dbReference type="ARBA" id="ARBA00023163"/>
    </source>
</evidence>
<dbReference type="Pfam" id="PF00170">
    <property type="entry name" value="bZIP_1"/>
    <property type="match status" value="1"/>
</dbReference>
<evidence type="ECO:0000256" key="7">
    <source>
        <dbReference type="SAM" id="MobiDB-lite"/>
    </source>
</evidence>
<evidence type="ECO:0000313" key="10">
    <source>
        <dbReference type="Proteomes" id="UP000228934"/>
    </source>
</evidence>
<protein>
    <recommendedName>
        <fullName evidence="8">BZIP domain-containing protein</fullName>
    </recommendedName>
</protein>
<dbReference type="PANTHER" id="PTHR45996">
    <property type="entry name" value="AGAP001464-PB"/>
    <property type="match status" value="1"/>
</dbReference>
<dbReference type="GO" id="GO:0000978">
    <property type="term" value="F:RNA polymerase II cis-regulatory region sequence-specific DNA binding"/>
    <property type="evidence" value="ECO:0007669"/>
    <property type="project" value="TreeGrafter"/>
</dbReference>
<accession>A0A2G9RDY4</accession>
<evidence type="ECO:0000259" key="8">
    <source>
        <dbReference type="PROSITE" id="PS00036"/>
    </source>
</evidence>
<evidence type="ECO:0000256" key="3">
    <source>
        <dbReference type="ARBA" id="ARBA00023015"/>
    </source>
</evidence>
<gene>
    <name evidence="9" type="ORF">AB205_0127360</name>
</gene>
<dbReference type="CDD" id="cd14689">
    <property type="entry name" value="bZIP_CREB3"/>
    <property type="match status" value="1"/>
</dbReference>
<keyword evidence="5" id="KW-0804">Transcription</keyword>
<sequence>MSLLAEFGEVEDSDLLDFLLSDVFPVIPEDYGKDWAVGETEGFCDSAVEGFLTELLGSPLCEDPASPPASDSGISEGQAGLLSPENWESSPPHSPRIVQSDHNYSMLQEDGGDLQSVRSETCEGDVFIDLDVCVEPCDSDILDPISLCMEEEEDEDDSVYFQTSSLQLSEEETRLLKKEGIVLPQHLPLTKTEERALKRVRRKIRNKRSAQESRKKKKEYVDGLENRSLLQQLRNLQALVSQTGAKTTAASTCVMVLALSFCLILFPSLYPFGTNIGHQSHRGVVSRQLRNLHSDLPIVGPPGSDEAVETLAEVVLEKSPVGPPQDDSLLDLSRQELHLDPSLQGAQNDTPEVQDVGTAESKPSINSNSSSDLPKQTQPVEGQPDPRPGGELSGPSEMLHVMPDKSNWLDKTRSVIITPHHSDEM</sequence>
<name>A0A2G9RDY4_AQUCT</name>
<evidence type="ECO:0000256" key="6">
    <source>
        <dbReference type="ARBA" id="ARBA00023242"/>
    </source>
</evidence>
<dbReference type="SUPFAM" id="SSF57959">
    <property type="entry name" value="Leucine zipper domain"/>
    <property type="match status" value="1"/>
</dbReference>
<feature type="region of interest" description="Disordered" evidence="7">
    <location>
        <begin position="62"/>
        <end position="99"/>
    </location>
</feature>
<comment type="similarity">
    <text evidence="2">Belongs to the bZIP family. ATF subfamily.</text>
</comment>
<dbReference type="GO" id="GO:0005634">
    <property type="term" value="C:nucleus"/>
    <property type="evidence" value="ECO:0007669"/>
    <property type="project" value="TreeGrafter"/>
</dbReference>
<dbReference type="GO" id="GO:0000981">
    <property type="term" value="F:DNA-binding transcription factor activity, RNA polymerase II-specific"/>
    <property type="evidence" value="ECO:0007669"/>
    <property type="project" value="TreeGrafter"/>
</dbReference>
<organism evidence="9 10">
    <name type="scientific">Aquarana catesbeiana</name>
    <name type="common">American bullfrog</name>
    <name type="synonym">Rana catesbeiana</name>
    <dbReference type="NCBI Taxonomy" id="8400"/>
    <lineage>
        <taxon>Eukaryota</taxon>
        <taxon>Metazoa</taxon>
        <taxon>Chordata</taxon>
        <taxon>Craniata</taxon>
        <taxon>Vertebrata</taxon>
        <taxon>Euteleostomi</taxon>
        <taxon>Amphibia</taxon>
        <taxon>Batrachia</taxon>
        <taxon>Anura</taxon>
        <taxon>Neobatrachia</taxon>
        <taxon>Ranoidea</taxon>
        <taxon>Ranidae</taxon>
        <taxon>Aquarana</taxon>
    </lineage>
</organism>
<feature type="compositionally biased region" description="Low complexity" evidence="7">
    <location>
        <begin position="361"/>
        <end position="371"/>
    </location>
</feature>
<keyword evidence="4" id="KW-0238">DNA-binding</keyword>
<dbReference type="OrthoDB" id="674948at2759"/>
<dbReference type="InterPro" id="IPR046347">
    <property type="entry name" value="bZIP_sf"/>
</dbReference>
<dbReference type="PANTHER" id="PTHR45996:SF4">
    <property type="entry name" value="CYCLIC AMP-RESPONSIVE ELEMENT-BINDING PROTEIN 3"/>
    <property type="match status" value="1"/>
</dbReference>
<keyword evidence="10" id="KW-1185">Reference proteome</keyword>
<keyword evidence="3" id="KW-0805">Transcription regulation</keyword>
<dbReference type="Proteomes" id="UP000228934">
    <property type="component" value="Unassembled WGS sequence"/>
</dbReference>
<keyword evidence="6" id="KW-0539">Nucleus</keyword>
<evidence type="ECO:0000313" key="9">
    <source>
        <dbReference type="EMBL" id="PIO26089.1"/>
    </source>
</evidence>
<dbReference type="InterPro" id="IPR004827">
    <property type="entry name" value="bZIP"/>
</dbReference>
<dbReference type="PROSITE" id="PS00036">
    <property type="entry name" value="BZIP_BASIC"/>
    <property type="match status" value="1"/>
</dbReference>
<dbReference type="SMART" id="SM00338">
    <property type="entry name" value="BRLZ"/>
    <property type="match status" value="1"/>
</dbReference>
<evidence type="ECO:0000256" key="2">
    <source>
        <dbReference type="ARBA" id="ARBA00009050"/>
    </source>
</evidence>